<proteinExistence type="predicted"/>
<accession>A0A9P7R984</accession>
<gene>
    <name evidence="2" type="ORF">JMJ77_000327</name>
</gene>
<organism evidence="2 3">
    <name type="scientific">Colletotrichum scovillei</name>
    <dbReference type="NCBI Taxonomy" id="1209932"/>
    <lineage>
        <taxon>Eukaryota</taxon>
        <taxon>Fungi</taxon>
        <taxon>Dikarya</taxon>
        <taxon>Ascomycota</taxon>
        <taxon>Pezizomycotina</taxon>
        <taxon>Sordariomycetes</taxon>
        <taxon>Hypocreomycetidae</taxon>
        <taxon>Glomerellales</taxon>
        <taxon>Glomerellaceae</taxon>
        <taxon>Colletotrichum</taxon>
        <taxon>Colletotrichum acutatum species complex</taxon>
    </lineage>
</organism>
<keyword evidence="3" id="KW-1185">Reference proteome</keyword>
<dbReference type="AlphaFoldDB" id="A0A9P7R984"/>
<protein>
    <submittedName>
        <fullName evidence="2">Uncharacterized protein</fullName>
    </submittedName>
</protein>
<comment type="caution">
    <text evidence="2">The sequence shown here is derived from an EMBL/GenBank/DDBJ whole genome shotgun (WGS) entry which is preliminary data.</text>
</comment>
<evidence type="ECO:0000313" key="3">
    <source>
        <dbReference type="Proteomes" id="UP000699042"/>
    </source>
</evidence>
<evidence type="ECO:0000256" key="1">
    <source>
        <dbReference type="SAM" id="SignalP"/>
    </source>
</evidence>
<feature type="signal peptide" evidence="1">
    <location>
        <begin position="1"/>
        <end position="17"/>
    </location>
</feature>
<reference evidence="2" key="1">
    <citation type="submission" date="2021-05" db="EMBL/GenBank/DDBJ databases">
        <title>Comparative genomics of three Colletotrichum scovillei strains and genetic complementation revealed genes involved fungal growth and virulence on chili pepper.</title>
        <authorList>
            <person name="Hsieh D.-K."/>
            <person name="Chuang S.-C."/>
            <person name="Chen C.-Y."/>
            <person name="Chao Y.-T."/>
            <person name="Lu M.-Y.J."/>
            <person name="Lee M.-H."/>
            <person name="Shih M.-C."/>
        </authorList>
    </citation>
    <scope>NUCLEOTIDE SEQUENCE</scope>
    <source>
        <strain evidence="2">Coll-153</strain>
    </source>
</reference>
<dbReference type="EMBL" id="JAESDN010000003">
    <property type="protein sequence ID" value="KAG7053237.1"/>
    <property type="molecule type" value="Genomic_DNA"/>
</dbReference>
<name>A0A9P7R984_9PEZI</name>
<keyword evidence="1" id="KW-0732">Signal</keyword>
<evidence type="ECO:0000313" key="2">
    <source>
        <dbReference type="EMBL" id="KAG7053237.1"/>
    </source>
</evidence>
<dbReference type="Proteomes" id="UP000699042">
    <property type="component" value="Unassembled WGS sequence"/>
</dbReference>
<sequence length="62" mass="6692">MGGLWAWLLFQAVPSNASTLGHSGESQHLQSKRHFTLTRSGSYHATLAAIPLSLPGRALYIS</sequence>
<feature type="chain" id="PRO_5040164391" evidence="1">
    <location>
        <begin position="18"/>
        <end position="62"/>
    </location>
</feature>